<comment type="caution">
    <text evidence="2">The sequence shown here is derived from an EMBL/GenBank/DDBJ whole genome shotgun (WGS) entry which is preliminary data.</text>
</comment>
<keyword evidence="1" id="KW-0812">Transmembrane</keyword>
<keyword evidence="1" id="KW-0472">Membrane</keyword>
<protein>
    <submittedName>
        <fullName evidence="2">Uncharacterized protein</fullName>
    </submittedName>
</protein>
<sequence>MEKAVPLFIFAPENSNAIEVLNTQGLIPFKFVDMIKGNFRLIGEPILEDFLFWKKYMIDKVRKSDVKFRFDDGSPAILEYKLGRSDTLFFNMFLTRDETNFVLSPYFVLYWFNTFTKERNRISRFINRDCDFIYNRPGIYKDQDNNIIFVNISKRESDFSTYSKNNENINLSSSEMIKGDLNLNRILAFLALLVFLMENLLIRRWT</sequence>
<gene>
    <name evidence="2" type="ORF">C0601_03120</name>
</gene>
<dbReference type="AlphaFoldDB" id="A0A2N5ZJY7"/>
<evidence type="ECO:0000313" key="3">
    <source>
        <dbReference type="Proteomes" id="UP000234857"/>
    </source>
</evidence>
<reference evidence="2 3" key="1">
    <citation type="submission" date="2017-11" db="EMBL/GenBank/DDBJ databases">
        <title>Genome-resolved metagenomics identifies genetic mobility, metabolic interactions, and unexpected diversity in perchlorate-reducing communities.</title>
        <authorList>
            <person name="Barnum T.P."/>
            <person name="Figueroa I.A."/>
            <person name="Carlstrom C.I."/>
            <person name="Lucas L.N."/>
            <person name="Engelbrektson A.L."/>
            <person name="Coates J.D."/>
        </authorList>
    </citation>
    <scope>NUCLEOTIDE SEQUENCE [LARGE SCALE GENOMIC DNA]</scope>
    <source>
        <strain evidence="2">BM706</strain>
    </source>
</reference>
<name>A0A2N5ZJY7_MUIH1</name>
<organism evidence="2 3">
    <name type="scientific">Muiribacterium halophilum</name>
    <dbReference type="NCBI Taxonomy" id="2053465"/>
    <lineage>
        <taxon>Bacteria</taxon>
        <taxon>Candidatus Muiribacteriota</taxon>
        <taxon>Candidatus Muiribacteriia</taxon>
        <taxon>Candidatus Muiribacteriales</taxon>
        <taxon>Candidatus Muiribacteriaceae</taxon>
        <taxon>Candidatus Muiribacterium</taxon>
    </lineage>
</organism>
<evidence type="ECO:0000313" key="2">
    <source>
        <dbReference type="EMBL" id="PLX19015.1"/>
    </source>
</evidence>
<accession>A0A2N5ZJY7</accession>
<dbReference type="EMBL" id="PKTG01000043">
    <property type="protein sequence ID" value="PLX19015.1"/>
    <property type="molecule type" value="Genomic_DNA"/>
</dbReference>
<feature type="transmembrane region" description="Helical" evidence="1">
    <location>
        <begin position="183"/>
        <end position="202"/>
    </location>
</feature>
<proteinExistence type="predicted"/>
<dbReference type="Proteomes" id="UP000234857">
    <property type="component" value="Unassembled WGS sequence"/>
</dbReference>
<evidence type="ECO:0000256" key="1">
    <source>
        <dbReference type="SAM" id="Phobius"/>
    </source>
</evidence>
<keyword evidence="1" id="KW-1133">Transmembrane helix</keyword>